<keyword evidence="6" id="KW-0418">Kinase</keyword>
<evidence type="ECO:0000256" key="6">
    <source>
        <dbReference type="ARBA" id="ARBA00022777"/>
    </source>
</evidence>
<dbReference type="RefSeq" id="WP_146284611.1">
    <property type="nucleotide sequence ID" value="NZ_BMLP01000013.1"/>
</dbReference>
<organism evidence="13 14">
    <name type="scientific">Gemmobacter aquaticus</name>
    <dbReference type="NCBI Taxonomy" id="490185"/>
    <lineage>
        <taxon>Bacteria</taxon>
        <taxon>Pseudomonadati</taxon>
        <taxon>Pseudomonadota</taxon>
        <taxon>Alphaproteobacteria</taxon>
        <taxon>Rhodobacterales</taxon>
        <taxon>Paracoccaceae</taxon>
        <taxon>Gemmobacter</taxon>
    </lineage>
</organism>
<evidence type="ECO:0000256" key="7">
    <source>
        <dbReference type="ARBA" id="ARBA00023012"/>
    </source>
</evidence>
<dbReference type="EMBL" id="BMLP01000013">
    <property type="protein sequence ID" value="GGO38683.1"/>
    <property type="molecule type" value="Genomic_DNA"/>
</dbReference>
<dbReference type="SMART" id="SM00387">
    <property type="entry name" value="HATPase_c"/>
    <property type="match status" value="1"/>
</dbReference>
<dbReference type="Proteomes" id="UP000598196">
    <property type="component" value="Unassembled WGS sequence"/>
</dbReference>
<dbReference type="InterPro" id="IPR003661">
    <property type="entry name" value="HisK_dim/P_dom"/>
</dbReference>
<dbReference type="EC" id="2.7.13.3" evidence="3"/>
<feature type="transmembrane region" description="Helical" evidence="9">
    <location>
        <begin position="168"/>
        <end position="191"/>
    </location>
</feature>
<accession>A0A917YQI8</accession>
<dbReference type="Gene3D" id="1.10.287.130">
    <property type="match status" value="1"/>
</dbReference>
<evidence type="ECO:0000313" key="14">
    <source>
        <dbReference type="Proteomes" id="UP000598196"/>
    </source>
</evidence>
<keyword evidence="9" id="KW-0812">Transmembrane</keyword>
<dbReference type="InterPro" id="IPR003594">
    <property type="entry name" value="HATPase_dom"/>
</dbReference>
<dbReference type="Pfam" id="PF00512">
    <property type="entry name" value="HisKA"/>
    <property type="match status" value="1"/>
</dbReference>
<dbReference type="SMART" id="SM00388">
    <property type="entry name" value="HisKA"/>
    <property type="match status" value="1"/>
</dbReference>
<dbReference type="SUPFAM" id="SSF55874">
    <property type="entry name" value="ATPase domain of HSP90 chaperone/DNA topoisomerase II/histidine kinase"/>
    <property type="match status" value="1"/>
</dbReference>
<dbReference type="PRINTS" id="PR00344">
    <property type="entry name" value="BCTRLSENSOR"/>
</dbReference>
<dbReference type="GO" id="GO:0016020">
    <property type="term" value="C:membrane"/>
    <property type="evidence" value="ECO:0007669"/>
    <property type="project" value="UniProtKB-SubCell"/>
</dbReference>
<dbReference type="InterPro" id="IPR003660">
    <property type="entry name" value="HAMP_dom"/>
</dbReference>
<evidence type="ECO:0000256" key="9">
    <source>
        <dbReference type="SAM" id="Phobius"/>
    </source>
</evidence>
<keyword evidence="8 9" id="KW-0472">Membrane</keyword>
<proteinExistence type="predicted"/>
<comment type="subcellular location">
    <subcellularLocation>
        <location evidence="2">Membrane</location>
    </subcellularLocation>
</comment>
<dbReference type="CDD" id="cd00082">
    <property type="entry name" value="HisKA"/>
    <property type="match status" value="1"/>
</dbReference>
<evidence type="ECO:0000256" key="3">
    <source>
        <dbReference type="ARBA" id="ARBA00012438"/>
    </source>
</evidence>
<keyword evidence="9" id="KW-1133">Transmembrane helix</keyword>
<evidence type="ECO:0000259" key="12">
    <source>
        <dbReference type="SMART" id="SM00388"/>
    </source>
</evidence>
<protein>
    <recommendedName>
        <fullName evidence="3">histidine kinase</fullName>
        <ecNumber evidence="3">2.7.13.3</ecNumber>
    </recommendedName>
</protein>
<gene>
    <name evidence="13" type="ORF">GCM10010991_36350</name>
</gene>
<dbReference type="GO" id="GO:0000155">
    <property type="term" value="F:phosphorelay sensor kinase activity"/>
    <property type="evidence" value="ECO:0007669"/>
    <property type="project" value="InterPro"/>
</dbReference>
<feature type="domain" description="Signal transduction histidine kinase dimerisation/phosphoacceptor" evidence="12">
    <location>
        <begin position="259"/>
        <end position="325"/>
    </location>
</feature>
<dbReference type="OrthoDB" id="7818322at2"/>
<dbReference type="PANTHER" id="PTHR45436">
    <property type="entry name" value="SENSOR HISTIDINE KINASE YKOH"/>
    <property type="match status" value="1"/>
</dbReference>
<reference evidence="13 14" key="1">
    <citation type="journal article" date="2014" name="Int. J. Syst. Evol. Microbiol.">
        <title>Complete genome sequence of Corynebacterium casei LMG S-19264T (=DSM 44701T), isolated from a smear-ripened cheese.</title>
        <authorList>
            <consortium name="US DOE Joint Genome Institute (JGI-PGF)"/>
            <person name="Walter F."/>
            <person name="Albersmeier A."/>
            <person name="Kalinowski J."/>
            <person name="Ruckert C."/>
        </authorList>
    </citation>
    <scope>NUCLEOTIDE SEQUENCE [LARGE SCALE GENOMIC DNA]</scope>
    <source>
        <strain evidence="13 14">CGMCC 1.7029</strain>
    </source>
</reference>
<dbReference type="SUPFAM" id="SSF47384">
    <property type="entry name" value="Homodimeric domain of signal transducing histidine kinase"/>
    <property type="match status" value="1"/>
</dbReference>
<sequence length="472" mass="50737">MTRPTSLPLSLRVPLITAGMMVLVGIVASQQVMATLGAVQEERLRELARLHVDGLTVALGPAVLRRDVWEVYDTLDRAKQAMAGQRLVLTVVADEAGQVIAASNPLRAPVDSLIEPLRQGAQPVETIRLTGEEPHVRVLSGLVFQGREVGTILSELDVSDLVAERRRVLLWLLAGNAAATLILALGGYIAVRRMLHPVAELAAHMARADGAPEAIPEHRIPAGDTELARLFQTYNAMIGAAAAKAEAERRLAERERFVSLGRLSSSLAHEINNPLGGLLNAADTIRTYADRPEVVRDSVDLLDRGLRHLRDVTRATLEQNRLDRHGLPLKPEDFDDLKLLFAPETARLRQTLDWQVDAAAAALATLSAASVRQIALNLLLNASTAAGEGGAVGCTVEFRPEGLCIAVSDSGPGLPPEARRRLLSDDALLPGTGVGLRLVRDLVAGLRGRIDYSRMPNRSVVQVTLPIGGDTC</sequence>
<keyword evidence="4" id="KW-0597">Phosphoprotein</keyword>
<evidence type="ECO:0000256" key="5">
    <source>
        <dbReference type="ARBA" id="ARBA00022679"/>
    </source>
</evidence>
<dbReference type="PANTHER" id="PTHR45436:SF5">
    <property type="entry name" value="SENSOR HISTIDINE KINASE TRCS"/>
    <property type="match status" value="1"/>
</dbReference>
<keyword evidence="5" id="KW-0808">Transferase</keyword>
<comment type="catalytic activity">
    <reaction evidence="1">
        <text>ATP + protein L-histidine = ADP + protein N-phospho-L-histidine.</text>
        <dbReference type="EC" id="2.7.13.3"/>
    </reaction>
</comment>
<dbReference type="Pfam" id="PF02518">
    <property type="entry name" value="HATPase_c"/>
    <property type="match status" value="1"/>
</dbReference>
<keyword evidence="14" id="KW-1185">Reference proteome</keyword>
<dbReference type="InterPro" id="IPR050428">
    <property type="entry name" value="TCS_sensor_his_kinase"/>
</dbReference>
<dbReference type="InterPro" id="IPR004358">
    <property type="entry name" value="Sig_transdc_His_kin-like_C"/>
</dbReference>
<evidence type="ECO:0000256" key="1">
    <source>
        <dbReference type="ARBA" id="ARBA00000085"/>
    </source>
</evidence>
<keyword evidence="7" id="KW-0902">Two-component regulatory system</keyword>
<dbReference type="InterPro" id="IPR036097">
    <property type="entry name" value="HisK_dim/P_sf"/>
</dbReference>
<dbReference type="Gene3D" id="3.30.565.10">
    <property type="entry name" value="Histidine kinase-like ATPase, C-terminal domain"/>
    <property type="match status" value="1"/>
</dbReference>
<dbReference type="AlphaFoldDB" id="A0A917YQI8"/>
<dbReference type="SMART" id="SM00304">
    <property type="entry name" value="HAMP"/>
    <property type="match status" value="1"/>
</dbReference>
<dbReference type="InterPro" id="IPR036890">
    <property type="entry name" value="HATPase_C_sf"/>
</dbReference>
<evidence type="ECO:0000256" key="8">
    <source>
        <dbReference type="ARBA" id="ARBA00023136"/>
    </source>
</evidence>
<feature type="domain" description="HAMP" evidence="10">
    <location>
        <begin position="192"/>
        <end position="246"/>
    </location>
</feature>
<comment type="caution">
    <text evidence="13">The sequence shown here is derived from an EMBL/GenBank/DDBJ whole genome shotgun (WGS) entry which is preliminary data.</text>
</comment>
<evidence type="ECO:0000256" key="2">
    <source>
        <dbReference type="ARBA" id="ARBA00004370"/>
    </source>
</evidence>
<evidence type="ECO:0000313" key="13">
    <source>
        <dbReference type="EMBL" id="GGO38683.1"/>
    </source>
</evidence>
<evidence type="ECO:0000256" key="4">
    <source>
        <dbReference type="ARBA" id="ARBA00022553"/>
    </source>
</evidence>
<feature type="transmembrane region" description="Helical" evidence="9">
    <location>
        <begin position="15"/>
        <end position="39"/>
    </location>
</feature>
<name>A0A917YQI8_9RHOB</name>
<evidence type="ECO:0000259" key="11">
    <source>
        <dbReference type="SMART" id="SM00387"/>
    </source>
</evidence>
<feature type="domain" description="Histidine kinase/HSP90-like ATPase" evidence="11">
    <location>
        <begin position="366"/>
        <end position="469"/>
    </location>
</feature>
<evidence type="ECO:0000259" key="10">
    <source>
        <dbReference type="SMART" id="SM00304"/>
    </source>
</evidence>